<proteinExistence type="predicted"/>
<dbReference type="EMBL" id="NGEL01000050">
    <property type="protein sequence ID" value="OTM91173.1"/>
    <property type="molecule type" value="Genomic_DNA"/>
</dbReference>
<name>A0A241ZGH7_ACIBA</name>
<dbReference type="AlphaFoldDB" id="A0A241ZGH7"/>
<evidence type="ECO:0000313" key="2">
    <source>
        <dbReference type="Proteomes" id="UP000194699"/>
    </source>
</evidence>
<dbReference type="Proteomes" id="UP000194699">
    <property type="component" value="Unassembled WGS sequence"/>
</dbReference>
<gene>
    <name evidence="1" type="ORF">B9X95_05210</name>
</gene>
<protein>
    <submittedName>
        <fullName evidence="1">Uncharacterized protein</fullName>
    </submittedName>
</protein>
<sequence length="72" mass="8152">MKNGIDAKHLNECAPKRTSLATFYPKSCPQKLGIVSAVDGLIKHNNASFRLNIDRFYWQEVSNLIIKKTTCI</sequence>
<evidence type="ECO:0000313" key="1">
    <source>
        <dbReference type="EMBL" id="OTM91173.1"/>
    </source>
</evidence>
<accession>A0A241ZGH7</accession>
<organism evidence="1 2">
    <name type="scientific">Acinetobacter baumannii</name>
    <dbReference type="NCBI Taxonomy" id="470"/>
    <lineage>
        <taxon>Bacteria</taxon>
        <taxon>Pseudomonadati</taxon>
        <taxon>Pseudomonadota</taxon>
        <taxon>Gammaproteobacteria</taxon>
        <taxon>Moraxellales</taxon>
        <taxon>Moraxellaceae</taxon>
        <taxon>Acinetobacter</taxon>
        <taxon>Acinetobacter calcoaceticus/baumannii complex</taxon>
    </lineage>
</organism>
<reference evidence="1 2" key="1">
    <citation type="submission" date="2017-05" db="EMBL/GenBank/DDBJ databases">
        <authorList>
            <person name="Song R."/>
            <person name="Chenine A.L."/>
            <person name="Ruprecht R.M."/>
        </authorList>
    </citation>
    <scope>NUCLEOTIDE SEQUENCE [LARGE SCALE GENOMIC DNA]</scope>
    <source>
        <strain evidence="1 2">PR350</strain>
    </source>
</reference>
<comment type="caution">
    <text evidence="1">The sequence shown here is derived from an EMBL/GenBank/DDBJ whole genome shotgun (WGS) entry which is preliminary data.</text>
</comment>